<dbReference type="SMART" id="SM00388">
    <property type="entry name" value="HisKA"/>
    <property type="match status" value="1"/>
</dbReference>
<dbReference type="SMART" id="SM00387">
    <property type="entry name" value="HATPase_c"/>
    <property type="match status" value="1"/>
</dbReference>
<gene>
    <name evidence="12" type="ORF">A176_005794</name>
</gene>
<keyword evidence="10" id="KW-0472">Membrane</keyword>
<name>A0A0H4XKV4_9BACT</name>
<feature type="transmembrane region" description="Helical" evidence="10">
    <location>
        <begin position="188"/>
        <end position="206"/>
    </location>
</feature>
<evidence type="ECO:0000256" key="10">
    <source>
        <dbReference type="SAM" id="Phobius"/>
    </source>
</evidence>
<feature type="region of interest" description="Disordered" evidence="9">
    <location>
        <begin position="454"/>
        <end position="476"/>
    </location>
</feature>
<keyword evidence="6 12" id="KW-0418">Kinase</keyword>
<keyword evidence="3" id="KW-0597">Phosphoprotein</keyword>
<dbReference type="GO" id="GO:0000155">
    <property type="term" value="F:phosphorelay sensor kinase activity"/>
    <property type="evidence" value="ECO:0007669"/>
    <property type="project" value="InterPro"/>
</dbReference>
<comment type="catalytic activity">
    <reaction evidence="1">
        <text>ATP + protein L-histidine = ADP + protein N-phospho-L-histidine.</text>
        <dbReference type="EC" id="2.7.13.3"/>
    </reaction>
</comment>
<dbReference type="InterPro" id="IPR004358">
    <property type="entry name" value="Sig_transdc_His_kin-like_C"/>
</dbReference>
<reference evidence="12 13" key="1">
    <citation type="journal article" date="2016" name="PLoS ONE">
        <title>Complete Genome Sequence and Comparative Genomics of a Novel Myxobacterium Myxococcus hansupus.</title>
        <authorList>
            <person name="Sharma G."/>
            <person name="Narwani T."/>
            <person name="Subramanian S."/>
        </authorList>
    </citation>
    <scope>NUCLEOTIDE SEQUENCE [LARGE SCALE GENOMIC DNA]</scope>
    <source>
        <strain evidence="13">mixupus</strain>
    </source>
</reference>
<dbReference type="InterPro" id="IPR003594">
    <property type="entry name" value="HATPase_dom"/>
</dbReference>
<dbReference type="PROSITE" id="PS50109">
    <property type="entry name" value="HIS_KIN"/>
    <property type="match status" value="1"/>
</dbReference>
<evidence type="ECO:0000256" key="7">
    <source>
        <dbReference type="ARBA" id="ARBA00022840"/>
    </source>
</evidence>
<dbReference type="eggNOG" id="COG4251">
    <property type="taxonomic scope" value="Bacteria"/>
</dbReference>
<dbReference type="Pfam" id="PF00512">
    <property type="entry name" value="HisKA"/>
    <property type="match status" value="1"/>
</dbReference>
<keyword evidence="13" id="KW-1185">Reference proteome</keyword>
<keyword evidence="4" id="KW-0808">Transferase</keyword>
<evidence type="ECO:0000256" key="2">
    <source>
        <dbReference type="ARBA" id="ARBA00012438"/>
    </source>
</evidence>
<dbReference type="RefSeq" id="WP_002635227.1">
    <property type="nucleotide sequence ID" value="NZ_CP012109.1"/>
</dbReference>
<dbReference type="GO" id="GO:0005524">
    <property type="term" value="F:ATP binding"/>
    <property type="evidence" value="ECO:0007669"/>
    <property type="project" value="UniProtKB-KW"/>
</dbReference>
<evidence type="ECO:0000256" key="8">
    <source>
        <dbReference type="ARBA" id="ARBA00023012"/>
    </source>
</evidence>
<dbReference type="STRING" id="1297742.A176_005794"/>
<dbReference type="SUPFAM" id="SSF47384">
    <property type="entry name" value="Homodimeric domain of signal transducing histidine kinase"/>
    <property type="match status" value="1"/>
</dbReference>
<dbReference type="Pfam" id="PF02518">
    <property type="entry name" value="HATPase_c"/>
    <property type="match status" value="1"/>
</dbReference>
<dbReference type="GO" id="GO:0007234">
    <property type="term" value="P:osmosensory signaling via phosphorelay pathway"/>
    <property type="evidence" value="ECO:0007669"/>
    <property type="project" value="TreeGrafter"/>
</dbReference>
<organism evidence="12 13">
    <name type="scientific">Pseudomyxococcus hansupus</name>
    <dbReference type="NCBI Taxonomy" id="1297742"/>
    <lineage>
        <taxon>Bacteria</taxon>
        <taxon>Pseudomonadati</taxon>
        <taxon>Myxococcota</taxon>
        <taxon>Myxococcia</taxon>
        <taxon>Myxococcales</taxon>
        <taxon>Cystobacterineae</taxon>
        <taxon>Myxococcaceae</taxon>
        <taxon>Pseudomyxococcus</taxon>
    </lineage>
</organism>
<dbReference type="EC" id="2.7.13.3" evidence="2"/>
<dbReference type="InterPro" id="IPR036890">
    <property type="entry name" value="HATPase_C_sf"/>
</dbReference>
<evidence type="ECO:0000256" key="5">
    <source>
        <dbReference type="ARBA" id="ARBA00022741"/>
    </source>
</evidence>
<evidence type="ECO:0000313" key="12">
    <source>
        <dbReference type="EMBL" id="AKQ68882.1"/>
    </source>
</evidence>
<proteinExistence type="predicted"/>
<dbReference type="SUPFAM" id="SSF55874">
    <property type="entry name" value="ATPase domain of HSP90 chaperone/DNA topoisomerase II/histidine kinase"/>
    <property type="match status" value="1"/>
</dbReference>
<dbReference type="Gene3D" id="1.10.287.130">
    <property type="match status" value="1"/>
</dbReference>
<keyword evidence="7" id="KW-0067">ATP-binding</keyword>
<dbReference type="GO" id="GO:0030295">
    <property type="term" value="F:protein kinase activator activity"/>
    <property type="evidence" value="ECO:0007669"/>
    <property type="project" value="TreeGrafter"/>
</dbReference>
<dbReference type="Proteomes" id="UP000009026">
    <property type="component" value="Chromosome"/>
</dbReference>
<dbReference type="CDD" id="cd00075">
    <property type="entry name" value="HATPase"/>
    <property type="match status" value="1"/>
</dbReference>
<dbReference type="OrthoDB" id="5482626at2"/>
<dbReference type="CDD" id="cd00082">
    <property type="entry name" value="HisKA"/>
    <property type="match status" value="1"/>
</dbReference>
<evidence type="ECO:0000313" key="13">
    <source>
        <dbReference type="Proteomes" id="UP000009026"/>
    </source>
</evidence>
<dbReference type="EMBL" id="CP012109">
    <property type="protein sequence ID" value="AKQ68882.1"/>
    <property type="molecule type" value="Genomic_DNA"/>
</dbReference>
<sequence>MASSRIPIRGYRAGFFFVVVLLSAVTAFTLWTEVRTGRQVDGLVQEALERAGSIGRIRVDALSLESAIEAHIRATGDAERRAADAVMEQILGDIRASSEAYTRNLPQGEKALWYRFNAACQGLADQVRAAAVFSQRREAERARRHLAERIRPLGAELDALGGALEEENAAEARRLVNRFEDLRVRNTALGAGATLLAILLSLLVGWRVTSLLKRQEAIIQGQLEELGRHNQELDSFTRRVAHDLISPLAPLKGYLTLIRRTGAVQDAGALEMLAQCESSAVRMGELIEALLRFCRAGTRGESTVGELDTAVTTVLLEVAQTAAAQGVSLERDLSPGVAVDCPGQLLQVSARNLLTNAVKYTAGQPAPLVKVRVATEGNMAVLEVVDNGIGMAADTQASLFQPFFRAPEVRNLPGHGLGLATTKRVVEAHGGTLVVRSEEGKGTHVVVRFPRVVRPAAGTGGDPNATGSAGMRKVGT</sequence>
<keyword evidence="5" id="KW-0547">Nucleotide-binding</keyword>
<dbReference type="AlphaFoldDB" id="A0A0H4XKV4"/>
<evidence type="ECO:0000256" key="3">
    <source>
        <dbReference type="ARBA" id="ARBA00022553"/>
    </source>
</evidence>
<accession>A0A0H4XKV4</accession>
<dbReference type="InterPro" id="IPR005467">
    <property type="entry name" value="His_kinase_dom"/>
</dbReference>
<keyword evidence="10" id="KW-0812">Transmembrane</keyword>
<dbReference type="KEGG" id="mym:A176_005794"/>
<dbReference type="InterPro" id="IPR036097">
    <property type="entry name" value="HisK_dim/P_sf"/>
</dbReference>
<evidence type="ECO:0000256" key="9">
    <source>
        <dbReference type="SAM" id="MobiDB-lite"/>
    </source>
</evidence>
<dbReference type="PANTHER" id="PTHR42878:SF7">
    <property type="entry name" value="SENSOR HISTIDINE KINASE GLRK"/>
    <property type="match status" value="1"/>
</dbReference>
<evidence type="ECO:0000256" key="4">
    <source>
        <dbReference type="ARBA" id="ARBA00022679"/>
    </source>
</evidence>
<dbReference type="InterPro" id="IPR003661">
    <property type="entry name" value="HisK_dim/P_dom"/>
</dbReference>
<protein>
    <recommendedName>
        <fullName evidence="2">histidine kinase</fullName>
        <ecNumber evidence="2">2.7.13.3</ecNumber>
    </recommendedName>
</protein>
<evidence type="ECO:0000259" key="11">
    <source>
        <dbReference type="PROSITE" id="PS50109"/>
    </source>
</evidence>
<evidence type="ECO:0000256" key="6">
    <source>
        <dbReference type="ARBA" id="ARBA00022777"/>
    </source>
</evidence>
<keyword evidence="10" id="KW-1133">Transmembrane helix</keyword>
<dbReference type="Gene3D" id="3.30.565.10">
    <property type="entry name" value="Histidine kinase-like ATPase, C-terminal domain"/>
    <property type="match status" value="1"/>
</dbReference>
<dbReference type="PANTHER" id="PTHR42878">
    <property type="entry name" value="TWO-COMPONENT HISTIDINE KINASE"/>
    <property type="match status" value="1"/>
</dbReference>
<dbReference type="InterPro" id="IPR050351">
    <property type="entry name" value="BphY/WalK/GraS-like"/>
</dbReference>
<keyword evidence="8" id="KW-0902">Two-component regulatory system</keyword>
<dbReference type="PATRIC" id="fig|1297742.4.peg.5890"/>
<dbReference type="GO" id="GO:0000156">
    <property type="term" value="F:phosphorelay response regulator activity"/>
    <property type="evidence" value="ECO:0007669"/>
    <property type="project" value="TreeGrafter"/>
</dbReference>
<feature type="domain" description="Histidine kinase" evidence="11">
    <location>
        <begin position="239"/>
        <end position="453"/>
    </location>
</feature>
<evidence type="ECO:0000256" key="1">
    <source>
        <dbReference type="ARBA" id="ARBA00000085"/>
    </source>
</evidence>
<dbReference type="PRINTS" id="PR00344">
    <property type="entry name" value="BCTRLSENSOR"/>
</dbReference>